<evidence type="ECO:0000313" key="2">
    <source>
        <dbReference type="EMBL" id="MCD9876090.1"/>
    </source>
</evidence>
<sequence>MRQHGLHGAVTALVPATPLAAVAGVLLATGVVSDRPRGHEPEPARARG</sequence>
<proteinExistence type="predicted"/>
<name>A0A9Q3ZB78_9ACTN</name>
<dbReference type="EMBL" id="JAJSBI010000010">
    <property type="protein sequence ID" value="MCD9876090.1"/>
    <property type="molecule type" value="Genomic_DNA"/>
</dbReference>
<gene>
    <name evidence="2" type="ORF">LJ657_21005</name>
</gene>
<keyword evidence="1" id="KW-0472">Membrane</keyword>
<organism evidence="2 3">
    <name type="scientific">Streptomyces guryensis</name>
    <dbReference type="NCBI Taxonomy" id="2886947"/>
    <lineage>
        <taxon>Bacteria</taxon>
        <taxon>Bacillati</taxon>
        <taxon>Actinomycetota</taxon>
        <taxon>Actinomycetes</taxon>
        <taxon>Kitasatosporales</taxon>
        <taxon>Streptomycetaceae</taxon>
        <taxon>Streptomyces</taxon>
    </lineage>
</organism>
<dbReference type="AlphaFoldDB" id="A0A9Q3ZB78"/>
<dbReference type="Proteomes" id="UP001108029">
    <property type="component" value="Unassembled WGS sequence"/>
</dbReference>
<evidence type="ECO:0000256" key="1">
    <source>
        <dbReference type="SAM" id="Phobius"/>
    </source>
</evidence>
<feature type="transmembrane region" description="Helical" evidence="1">
    <location>
        <begin position="12"/>
        <end position="32"/>
    </location>
</feature>
<dbReference type="RefSeq" id="WP_232650306.1">
    <property type="nucleotide sequence ID" value="NZ_JAJSBI010000010.1"/>
</dbReference>
<keyword evidence="1" id="KW-1133">Transmembrane helix</keyword>
<keyword evidence="3" id="KW-1185">Reference proteome</keyword>
<keyword evidence="1" id="KW-0812">Transmembrane</keyword>
<evidence type="ECO:0000313" key="3">
    <source>
        <dbReference type="Proteomes" id="UP001108029"/>
    </source>
</evidence>
<accession>A0A9Q3ZB78</accession>
<comment type="caution">
    <text evidence="2">The sequence shown here is derived from an EMBL/GenBank/DDBJ whole genome shotgun (WGS) entry which is preliminary data.</text>
</comment>
<protein>
    <submittedName>
        <fullName evidence="2">Uncharacterized protein</fullName>
    </submittedName>
</protein>
<reference evidence="2" key="1">
    <citation type="submission" date="2021-12" db="EMBL/GenBank/DDBJ databases">
        <authorList>
            <person name="Lee J.-H."/>
            <person name="Kim S.-B."/>
        </authorList>
    </citation>
    <scope>NUCLEOTIDE SEQUENCE</scope>
    <source>
        <strain evidence="2">NR30</strain>
    </source>
</reference>